<sequence length="515" mass="58061">MKIIKYIGMGTALFLATGCTSGFEEYNTNPYRPPVVPANTLLSTMFQVYASPQQNSCQMNNTMWACFSGQVTTPTTWNSGDQAFAYYNTIERFNQATWNDFYGKIYTNLFQIEKLTEKKGLIYHIAQVTRVFAMSRIASLQGPLPYTQVQAGNTSAPYDDEKTAWHAMFDDLNAAIKVLEEAAPLGVNVDLASVDQFYKGDCKRWLKFANTLKLRMAIRISGAAGEADYAQQQAEAAVRSGVMDNVNDSSWDWTNSNMGVNGYNVVDSWGEVKANACLVSYMNGYNDPRREKYFTQRKDGSYMGVRSGSQNIPTPSTYADYSRLLIATNKAAPQPVMYAAEAAFLCAEGILKGWFRDLGMTDAKEYYEKGIRLSFEEYKVNGADDYINNDKLKPGNHDDDVNKNDNYTNKSQVTIKWNNSDTPEVKLEKVLTQKWIALFLDPMNGWADYRRTGYPQIFPATRSANNTCTIERGQRRLHFAESEYRTNKENTEAAVSLIHGGQDTNGADLWWALKN</sequence>
<dbReference type="AlphaFoldDB" id="A0A414WQB5"/>
<comment type="caution">
    <text evidence="1">The sequence shown here is derived from an EMBL/GenBank/DDBJ whole genome shotgun (WGS) entry which is preliminary data.</text>
</comment>
<organism evidence="1 2">
    <name type="scientific">Phocaeicola plebeius</name>
    <dbReference type="NCBI Taxonomy" id="310297"/>
    <lineage>
        <taxon>Bacteria</taxon>
        <taxon>Pseudomonadati</taxon>
        <taxon>Bacteroidota</taxon>
        <taxon>Bacteroidia</taxon>
        <taxon>Bacteroidales</taxon>
        <taxon>Bacteroidaceae</taxon>
        <taxon>Phocaeicola</taxon>
    </lineage>
</organism>
<dbReference type="InterPro" id="IPR011990">
    <property type="entry name" value="TPR-like_helical_dom_sf"/>
</dbReference>
<dbReference type="PROSITE" id="PS51257">
    <property type="entry name" value="PROKAR_LIPOPROTEIN"/>
    <property type="match status" value="1"/>
</dbReference>
<name>A0A414WQB5_9BACT</name>
<accession>A0A414WQB5</accession>
<dbReference type="InterPro" id="IPR024302">
    <property type="entry name" value="SusD-like"/>
</dbReference>
<evidence type="ECO:0000313" key="2">
    <source>
        <dbReference type="Proteomes" id="UP000284998"/>
    </source>
</evidence>
<keyword evidence="1" id="KW-0449">Lipoprotein</keyword>
<evidence type="ECO:0000313" key="1">
    <source>
        <dbReference type="EMBL" id="RHH39034.1"/>
    </source>
</evidence>
<dbReference type="RefSeq" id="WP_118244679.1">
    <property type="nucleotide sequence ID" value="NZ_CAUCUV010000062.1"/>
</dbReference>
<dbReference type="Proteomes" id="UP000284998">
    <property type="component" value="Unassembled WGS sequence"/>
</dbReference>
<gene>
    <name evidence="1" type="ORF">DW204_14460</name>
</gene>
<dbReference type="EMBL" id="QRJS01000061">
    <property type="protein sequence ID" value="RHH39034.1"/>
    <property type="molecule type" value="Genomic_DNA"/>
</dbReference>
<dbReference type="Pfam" id="PF12741">
    <property type="entry name" value="SusD-like"/>
    <property type="match status" value="1"/>
</dbReference>
<proteinExistence type="predicted"/>
<dbReference type="Gene3D" id="1.25.40.390">
    <property type="match status" value="1"/>
</dbReference>
<dbReference type="SUPFAM" id="SSF48452">
    <property type="entry name" value="TPR-like"/>
    <property type="match status" value="1"/>
</dbReference>
<protein>
    <submittedName>
        <fullName evidence="1">SusD/RagB family nutrient-binding outer membrane lipoprotein</fullName>
    </submittedName>
</protein>
<reference evidence="1 2" key="1">
    <citation type="submission" date="2018-08" db="EMBL/GenBank/DDBJ databases">
        <title>A genome reference for cultivated species of the human gut microbiota.</title>
        <authorList>
            <person name="Zou Y."/>
            <person name="Xue W."/>
            <person name="Luo G."/>
        </authorList>
    </citation>
    <scope>NUCLEOTIDE SEQUENCE [LARGE SCALE GENOMIC DNA]</scope>
    <source>
        <strain evidence="1 2">AM17-44</strain>
    </source>
</reference>